<proteinExistence type="predicted"/>
<reference evidence="2" key="2">
    <citation type="journal article" date="2015" name="Data Brief">
        <title>Shoot transcriptome of the giant reed, Arundo donax.</title>
        <authorList>
            <person name="Barrero R.A."/>
            <person name="Guerrero F.D."/>
            <person name="Moolhuijzen P."/>
            <person name="Goolsby J.A."/>
            <person name="Tidwell J."/>
            <person name="Bellgard S.E."/>
            <person name="Bellgard M.I."/>
        </authorList>
    </citation>
    <scope>NUCLEOTIDE SEQUENCE</scope>
    <source>
        <tissue evidence="2">Shoot tissue taken approximately 20 cm above the soil surface</tissue>
    </source>
</reference>
<reference evidence="2" key="1">
    <citation type="submission" date="2014-09" db="EMBL/GenBank/DDBJ databases">
        <authorList>
            <person name="Magalhaes I.L.F."/>
            <person name="Oliveira U."/>
            <person name="Santos F.R."/>
            <person name="Vidigal T.H.D.A."/>
            <person name="Brescovit A.D."/>
            <person name="Santos A.J."/>
        </authorList>
    </citation>
    <scope>NUCLEOTIDE SEQUENCE</scope>
    <source>
        <tissue evidence="2">Shoot tissue taken approximately 20 cm above the soil surface</tissue>
    </source>
</reference>
<organism evidence="2">
    <name type="scientific">Arundo donax</name>
    <name type="common">Giant reed</name>
    <name type="synonym">Donax arundinaceus</name>
    <dbReference type="NCBI Taxonomy" id="35708"/>
    <lineage>
        <taxon>Eukaryota</taxon>
        <taxon>Viridiplantae</taxon>
        <taxon>Streptophyta</taxon>
        <taxon>Embryophyta</taxon>
        <taxon>Tracheophyta</taxon>
        <taxon>Spermatophyta</taxon>
        <taxon>Magnoliopsida</taxon>
        <taxon>Liliopsida</taxon>
        <taxon>Poales</taxon>
        <taxon>Poaceae</taxon>
        <taxon>PACMAD clade</taxon>
        <taxon>Arundinoideae</taxon>
        <taxon>Arundineae</taxon>
        <taxon>Arundo</taxon>
    </lineage>
</organism>
<dbReference type="AlphaFoldDB" id="A0A0A9BVK1"/>
<evidence type="ECO:0000313" key="2">
    <source>
        <dbReference type="EMBL" id="JAD68064.1"/>
    </source>
</evidence>
<feature type="region of interest" description="Disordered" evidence="1">
    <location>
        <begin position="1"/>
        <end position="25"/>
    </location>
</feature>
<sequence length="25" mass="2522">MMGSCTRAPGALLGGIESSRKAPCK</sequence>
<dbReference type="EMBL" id="GBRH01229831">
    <property type="protein sequence ID" value="JAD68064.1"/>
    <property type="molecule type" value="Transcribed_RNA"/>
</dbReference>
<protein>
    <submittedName>
        <fullName evidence="2">Uncharacterized protein</fullName>
    </submittedName>
</protein>
<evidence type="ECO:0000256" key="1">
    <source>
        <dbReference type="SAM" id="MobiDB-lite"/>
    </source>
</evidence>
<accession>A0A0A9BVK1</accession>
<name>A0A0A9BVK1_ARUDO</name>